<comment type="caution">
    <text evidence="15">The sequence shown here is derived from an EMBL/GenBank/DDBJ whole genome shotgun (WGS) entry which is preliminary data.</text>
</comment>
<dbReference type="SMART" id="SM00847">
    <property type="entry name" value="HA2"/>
    <property type="match status" value="1"/>
</dbReference>
<evidence type="ECO:0000256" key="3">
    <source>
        <dbReference type="ARBA" id="ARBA00022528"/>
    </source>
</evidence>
<comment type="catalytic activity">
    <reaction evidence="11">
        <text>ATP + H2O = ADP + phosphate + H(+)</text>
        <dbReference type="Rhea" id="RHEA:13065"/>
        <dbReference type="ChEBI" id="CHEBI:15377"/>
        <dbReference type="ChEBI" id="CHEBI:15378"/>
        <dbReference type="ChEBI" id="CHEBI:30616"/>
        <dbReference type="ChEBI" id="CHEBI:43474"/>
        <dbReference type="ChEBI" id="CHEBI:456216"/>
        <dbReference type="EC" id="3.6.4.13"/>
    </reaction>
</comment>
<accession>A0A066W020</accession>
<feature type="compositionally biased region" description="Low complexity" evidence="12">
    <location>
        <begin position="56"/>
        <end position="71"/>
    </location>
</feature>
<feature type="region of interest" description="Disordered" evidence="12">
    <location>
        <begin position="364"/>
        <end position="401"/>
    </location>
</feature>
<evidence type="ECO:0000256" key="7">
    <source>
        <dbReference type="ARBA" id="ARBA00022806"/>
    </source>
</evidence>
<dbReference type="GO" id="GO:0003723">
    <property type="term" value="F:RNA binding"/>
    <property type="evidence" value="ECO:0007669"/>
    <property type="project" value="UniProtKB-KW"/>
</dbReference>
<evidence type="ECO:0000256" key="6">
    <source>
        <dbReference type="ARBA" id="ARBA00022801"/>
    </source>
</evidence>
<dbReference type="Pfam" id="PF07717">
    <property type="entry name" value="OB_NTP_bind"/>
    <property type="match status" value="1"/>
</dbReference>
<proteinExistence type="predicted"/>
<evidence type="ECO:0000313" key="15">
    <source>
        <dbReference type="EMBL" id="KDN44394.1"/>
    </source>
</evidence>
<evidence type="ECO:0000256" key="12">
    <source>
        <dbReference type="SAM" id="MobiDB-lite"/>
    </source>
</evidence>
<name>A0A066W020_TILAU</name>
<keyword evidence="6 15" id="KW-0378">Hydrolase</keyword>
<dbReference type="OrthoDB" id="5600252at2759"/>
<dbReference type="FunFam" id="3.40.50.300:FF:000500">
    <property type="entry name" value="ATP-dependent RNA helicase DHX29"/>
    <property type="match status" value="1"/>
</dbReference>
<feature type="region of interest" description="Disordered" evidence="12">
    <location>
        <begin position="1136"/>
        <end position="1157"/>
    </location>
</feature>
<dbReference type="FunFam" id="1.20.120.1080:FF:000002">
    <property type="entry name" value="Putative ATP-dependent RNA helicase DHX36"/>
    <property type="match status" value="1"/>
</dbReference>
<dbReference type="Gene3D" id="3.40.50.300">
    <property type="entry name" value="P-loop containing nucleotide triphosphate hydrolases"/>
    <property type="match status" value="2"/>
</dbReference>
<feature type="region of interest" description="Disordered" evidence="12">
    <location>
        <begin position="283"/>
        <end position="337"/>
    </location>
</feature>
<dbReference type="GO" id="GO:0016787">
    <property type="term" value="F:hydrolase activity"/>
    <property type="evidence" value="ECO:0007669"/>
    <property type="project" value="UniProtKB-KW"/>
</dbReference>
<keyword evidence="7" id="KW-0347">Helicase</keyword>
<comment type="subcellular location">
    <subcellularLocation>
        <location evidence="1">Plastid</location>
        <location evidence="1">Chloroplast</location>
    </subcellularLocation>
</comment>
<dbReference type="FunFam" id="3.40.50.300:FF:000819">
    <property type="entry name" value="ATP dependent RNA helicase, putative"/>
    <property type="match status" value="1"/>
</dbReference>
<dbReference type="CDD" id="cd17917">
    <property type="entry name" value="DEXHc_RHA-like"/>
    <property type="match status" value="1"/>
</dbReference>
<evidence type="ECO:0000256" key="5">
    <source>
        <dbReference type="ARBA" id="ARBA00022741"/>
    </source>
</evidence>
<keyword evidence="8" id="KW-0067">ATP-binding</keyword>
<dbReference type="PROSITE" id="PS51194">
    <property type="entry name" value="HELICASE_CTER"/>
    <property type="match status" value="1"/>
</dbReference>
<dbReference type="InterPro" id="IPR001650">
    <property type="entry name" value="Helicase_C-like"/>
</dbReference>
<dbReference type="HOGENOM" id="CLU_001832_1_3_1"/>
<feature type="compositionally biased region" description="Basic residues" evidence="12">
    <location>
        <begin position="611"/>
        <end position="622"/>
    </location>
</feature>
<dbReference type="GO" id="GO:0005524">
    <property type="term" value="F:ATP binding"/>
    <property type="evidence" value="ECO:0007669"/>
    <property type="project" value="UniProtKB-KW"/>
</dbReference>
<dbReference type="CDD" id="cd18791">
    <property type="entry name" value="SF2_C_RHA"/>
    <property type="match status" value="1"/>
</dbReference>
<evidence type="ECO:0000256" key="11">
    <source>
        <dbReference type="ARBA" id="ARBA00047984"/>
    </source>
</evidence>
<keyword evidence="4" id="KW-0934">Plastid</keyword>
<protein>
    <recommendedName>
        <fullName evidence="2">RNA helicase</fullName>
        <ecNumber evidence="2">3.6.4.13</ecNumber>
    </recommendedName>
</protein>
<dbReference type="InParanoid" id="A0A066W020"/>
<dbReference type="EC" id="3.6.4.13" evidence="2"/>
<keyword evidence="9" id="KW-0694">RNA-binding</keyword>
<reference evidence="15 16" key="1">
    <citation type="submission" date="2014-05" db="EMBL/GenBank/DDBJ databases">
        <title>Draft genome sequence of a rare smut relative, Tilletiaria anomala UBC 951.</title>
        <authorList>
            <consortium name="DOE Joint Genome Institute"/>
            <person name="Toome M."/>
            <person name="Kuo A."/>
            <person name="Henrissat B."/>
            <person name="Lipzen A."/>
            <person name="Tritt A."/>
            <person name="Yoshinaga Y."/>
            <person name="Zane M."/>
            <person name="Barry K."/>
            <person name="Grigoriev I.V."/>
            <person name="Spatafora J.W."/>
            <person name="Aimea M.C."/>
        </authorList>
    </citation>
    <scope>NUCLEOTIDE SEQUENCE [LARGE SCALE GENOMIC DNA]</scope>
    <source>
        <strain evidence="15 16">UBC 951</strain>
    </source>
</reference>
<evidence type="ECO:0000313" key="16">
    <source>
        <dbReference type="Proteomes" id="UP000027361"/>
    </source>
</evidence>
<feature type="compositionally biased region" description="Polar residues" evidence="12">
    <location>
        <begin position="366"/>
        <end position="378"/>
    </location>
</feature>
<dbReference type="InterPro" id="IPR011709">
    <property type="entry name" value="DEAD-box_helicase_OB_fold"/>
</dbReference>
<feature type="domain" description="Helicase C-terminal" evidence="14">
    <location>
        <begin position="1183"/>
        <end position="1358"/>
    </location>
</feature>
<dbReference type="SMART" id="SM00487">
    <property type="entry name" value="DEXDc"/>
    <property type="match status" value="1"/>
</dbReference>
<dbReference type="InterPro" id="IPR011545">
    <property type="entry name" value="DEAD/DEAH_box_helicase_dom"/>
</dbReference>
<dbReference type="STRING" id="1037660.A0A066W020"/>
<evidence type="ECO:0000259" key="14">
    <source>
        <dbReference type="PROSITE" id="PS51194"/>
    </source>
</evidence>
<keyword evidence="3" id="KW-0150">Chloroplast</keyword>
<dbReference type="Gene3D" id="1.20.120.1080">
    <property type="match status" value="1"/>
</dbReference>
<evidence type="ECO:0000256" key="4">
    <source>
        <dbReference type="ARBA" id="ARBA00022640"/>
    </source>
</evidence>
<dbReference type="SUPFAM" id="SSF52540">
    <property type="entry name" value="P-loop containing nucleoside triphosphate hydrolases"/>
    <property type="match status" value="1"/>
</dbReference>
<dbReference type="InterPro" id="IPR027417">
    <property type="entry name" value="P-loop_NTPase"/>
</dbReference>
<dbReference type="GO" id="GO:0003724">
    <property type="term" value="F:RNA helicase activity"/>
    <property type="evidence" value="ECO:0007669"/>
    <property type="project" value="UniProtKB-EC"/>
</dbReference>
<evidence type="ECO:0000256" key="10">
    <source>
        <dbReference type="ARBA" id="ARBA00022946"/>
    </source>
</evidence>
<dbReference type="RefSeq" id="XP_013242764.1">
    <property type="nucleotide sequence ID" value="XM_013387310.1"/>
</dbReference>
<evidence type="ECO:0000256" key="9">
    <source>
        <dbReference type="ARBA" id="ARBA00022884"/>
    </source>
</evidence>
<dbReference type="SMART" id="SM00490">
    <property type="entry name" value="HELICc"/>
    <property type="match status" value="1"/>
</dbReference>
<dbReference type="OMA" id="ERISAYF"/>
<dbReference type="Pfam" id="PF00271">
    <property type="entry name" value="Helicase_C"/>
    <property type="match status" value="1"/>
</dbReference>
<keyword evidence="5" id="KW-0547">Nucleotide-binding</keyword>
<evidence type="ECO:0000256" key="1">
    <source>
        <dbReference type="ARBA" id="ARBA00004229"/>
    </source>
</evidence>
<feature type="domain" description="Helicase ATP-binding" evidence="13">
    <location>
        <begin position="911"/>
        <end position="1081"/>
    </location>
</feature>
<dbReference type="EMBL" id="JMSN01000052">
    <property type="protein sequence ID" value="KDN44394.1"/>
    <property type="molecule type" value="Genomic_DNA"/>
</dbReference>
<dbReference type="GeneID" id="25263274"/>
<sequence length="1724" mass="191687">MPTKKKKPTLKSSSFNRGFATTSVPKKAEETLPDETGETQEKTPSNPVHSGAKYNGSSTPGAGGPAAASAAKGRYGFDEEDADQQDLQNLVEKHMDKIEKDVSRYWKIIEFDRRVASTLPTFELDKSIKDEILELASHYTRVKLSGNYRKEQKPNGLIIEDEPDELFPSLNPQAASFTPKTPAKLSASAAEFKPTHADPPLLPDWEDLPAPPLREAHEPFDKVLPRAMVTRALLIKLGFSPEQAIMAIAKSPSLELEECITYLVLRLGENEVEKAWGRTLEGAKKHTSRNPSANAIGINTPKREEMGNGVNADSDGTDDTIEETDVHDESRPPKHESYTFERRTEMLSSASNKVVVAATAAVDGPSLSSNKTASDTNGKGNGKHVEGGADASPMGKQRIIKPPPDDTIILPLYKVRELLKHAEKISSDINQRLADVEDDLDIYHAGPIAAWVSTRVALIHVEKMYGWMKRALGQAHLMSPLGQGYGAANALRDTQSKLFQRLAEAEKVPRWRKDTAESVLRETLRKEAELEKMRKDGPDVWVDILGDVEEQARAKEVIEKEEERRRGGEGYVVTGHNKALMDARDLIQGHAIEDEPEKDGEAAGGNENSLKKAKKDSKKARSASKPDDNLQGPSGDAQAGNAVPKEETAEEEGGMFGQLLEERTQETRDAKTNAIVRLRTLPPQAKSGGGGKSPQGVLLETLRRLDLNASVKYAAVGGGGWLCRSQLTMRWCGPDTLSMLQTVPAAQRKFMSLSDTKICVDTFALTGEGCETQQQAHDLIATVALNCIERDRPVQRLLSTGYRDWWDELENARGRGKDSSSRDMIGKVRDAILPRLANSPASKESNVVALDTENKQRDFRDLANSGLRHLDVKGAQRLQESFEKRVASPSYQTMLVGRKQLPIYSFRDHILEVLENSQVFVLSGETGCGKSTQVPAYILEHCLGRGLPCKVYCTEPRRISAISLAERVSAEFGEAKNAVGSDDSLVGYSIRLESNVGRNAKLIYATTGIVLRMLEGEAFNEITHIIIDEVHERSIESDFLLIILKTLMQYRRDLKIILMSATVDAERISAYFDGCPTVSVPGRTFPVNVRYLEDAVEMCKYILEDGSPYQRRQKRRWGQTEVRDNVAKLRSNVEVDDLDGSDEDNGPSATNLSKSDKVYSPRTIETIDRMDENTVNQELILSLLEQLCFNKQELLPYSAAVLIFMPGLAEIRTCFDLLSAHHLFGNEAFRIYPLHSTISSENQSAVFEVPPEGVRKIVIATNIAETGITIPDITCVIDTGRQREMRYDEKRQISRLVDCFVAKSNAKQRRGRAGRVREGLCFHLFTKLRHDEYLDEHPLPEMLRLSLQDLALKLKVMKVKIGTSIENALSQALDPPSPTNVQRAVASLVEVKALTTLEGITPLGRHLSRLPLDVHMAKFLLIAATFKCLDPALTIAAALNSKSPFVSPFGKEAQADAAKAGFKIADSDFMTIANAFNSWRRAVSNNFGRQFCQKNYLSQQNLQQIEELRQQYLAYLIDAGFLQIDAEMRRDIARARYRSWGRPRFAMTPPEYDIYSSRVSIVNAVAAAGLYPKLISIDPSNYSLRTLINNQPVSIHPSSVNFKSKLSELPKSVHHLLYFTIMQSKKLYAWDTAALDDRAILLLCGEADAKLSANSLYIDRRVRVCISDLRTNVALLLLREQMTKLINSSFRNPGKQWSDERSVYFDTATRMLGVSTLSDAILQQ</sequence>
<dbReference type="Proteomes" id="UP000027361">
    <property type="component" value="Unassembled WGS sequence"/>
</dbReference>
<feature type="compositionally biased region" description="Polar residues" evidence="12">
    <location>
        <begin position="15"/>
        <end position="24"/>
    </location>
</feature>
<dbReference type="InterPro" id="IPR014001">
    <property type="entry name" value="Helicase_ATP-bd"/>
</dbReference>
<dbReference type="PROSITE" id="PS51192">
    <property type="entry name" value="HELICASE_ATP_BIND_1"/>
    <property type="match status" value="1"/>
</dbReference>
<dbReference type="PANTHER" id="PTHR18934">
    <property type="entry name" value="ATP-DEPENDENT RNA HELICASE"/>
    <property type="match status" value="1"/>
</dbReference>
<evidence type="ECO:0000256" key="8">
    <source>
        <dbReference type="ARBA" id="ARBA00022840"/>
    </source>
</evidence>
<dbReference type="PANTHER" id="PTHR18934:SF145">
    <property type="entry name" value="ATP-DEPENDENT RNA HELICASE DHX57-RELATED"/>
    <property type="match status" value="1"/>
</dbReference>
<evidence type="ECO:0000256" key="2">
    <source>
        <dbReference type="ARBA" id="ARBA00012552"/>
    </source>
</evidence>
<gene>
    <name evidence="15" type="ORF">K437DRAFT_247880</name>
</gene>
<dbReference type="InterPro" id="IPR007502">
    <property type="entry name" value="Helicase-assoc_dom"/>
</dbReference>
<feature type="region of interest" description="Disordered" evidence="12">
    <location>
        <begin position="1"/>
        <end position="72"/>
    </location>
</feature>
<dbReference type="Pfam" id="PF21010">
    <property type="entry name" value="HA2_C"/>
    <property type="match status" value="1"/>
</dbReference>
<feature type="region of interest" description="Disordered" evidence="12">
    <location>
        <begin position="594"/>
        <end position="654"/>
    </location>
</feature>
<keyword evidence="10" id="KW-0809">Transit peptide</keyword>
<feature type="compositionally biased region" description="Acidic residues" evidence="12">
    <location>
        <begin position="1136"/>
        <end position="1145"/>
    </location>
</feature>
<evidence type="ECO:0000259" key="13">
    <source>
        <dbReference type="PROSITE" id="PS51192"/>
    </source>
</evidence>
<organism evidence="15 16">
    <name type="scientific">Tilletiaria anomala (strain ATCC 24038 / CBS 436.72 / UBC 951)</name>
    <dbReference type="NCBI Taxonomy" id="1037660"/>
    <lineage>
        <taxon>Eukaryota</taxon>
        <taxon>Fungi</taxon>
        <taxon>Dikarya</taxon>
        <taxon>Basidiomycota</taxon>
        <taxon>Ustilaginomycotina</taxon>
        <taxon>Exobasidiomycetes</taxon>
        <taxon>Georgefischeriales</taxon>
        <taxon>Tilletiariaceae</taxon>
        <taxon>Tilletiaria</taxon>
    </lineage>
</organism>
<feature type="compositionally biased region" description="Basic and acidic residues" evidence="12">
    <location>
        <begin position="327"/>
        <end position="337"/>
    </location>
</feature>
<dbReference type="Pfam" id="PF00270">
    <property type="entry name" value="DEAD"/>
    <property type="match status" value="1"/>
</dbReference>
<feature type="compositionally biased region" description="Acidic residues" evidence="12">
    <location>
        <begin position="315"/>
        <end position="326"/>
    </location>
</feature>
<keyword evidence="16" id="KW-1185">Reference proteome</keyword>